<protein>
    <submittedName>
        <fullName evidence="1">Uncharacterized protein</fullName>
    </submittedName>
</protein>
<gene>
    <name evidence="1" type="ORF">IRJ16_05285</name>
</gene>
<reference evidence="1" key="1">
    <citation type="submission" date="2020-10" db="EMBL/GenBank/DDBJ databases">
        <title>Mucilaginibacter mali sp. nov., isolated from rhizosphere soil of apple orchard.</title>
        <authorList>
            <person name="Lee J.-S."/>
            <person name="Kim H.S."/>
            <person name="Kim J.-S."/>
        </authorList>
    </citation>
    <scope>NUCLEOTIDE SEQUENCE</scope>
    <source>
        <strain evidence="1">KCTC 22746</strain>
    </source>
</reference>
<sequence length="105" mass="11867">MKRKQQNILYAWLLLLFFAAGQYIVFSHTHYRIGKVITAPKSATATVKEKCDICDVMHHTHAEIVEHAYFTPVAAILCHYTFKQTDVKLIQLVLASGRAPPVVIS</sequence>
<proteinExistence type="predicted"/>
<evidence type="ECO:0000313" key="2">
    <source>
        <dbReference type="Proteomes" id="UP000622475"/>
    </source>
</evidence>
<dbReference type="Proteomes" id="UP000622475">
    <property type="component" value="Unassembled WGS sequence"/>
</dbReference>
<keyword evidence="2" id="KW-1185">Reference proteome</keyword>
<organism evidence="1 2">
    <name type="scientific">Mucilaginibacter myungsuensis</name>
    <dbReference type="NCBI Taxonomy" id="649104"/>
    <lineage>
        <taxon>Bacteria</taxon>
        <taxon>Pseudomonadati</taxon>
        <taxon>Bacteroidota</taxon>
        <taxon>Sphingobacteriia</taxon>
        <taxon>Sphingobacteriales</taxon>
        <taxon>Sphingobacteriaceae</taxon>
        <taxon>Mucilaginibacter</taxon>
    </lineage>
</organism>
<dbReference type="AlphaFoldDB" id="A0A929KU88"/>
<name>A0A929KU88_9SPHI</name>
<comment type="caution">
    <text evidence="1">The sequence shown here is derived from an EMBL/GenBank/DDBJ whole genome shotgun (WGS) entry which is preliminary data.</text>
</comment>
<evidence type="ECO:0000313" key="1">
    <source>
        <dbReference type="EMBL" id="MBE9661287.1"/>
    </source>
</evidence>
<dbReference type="RefSeq" id="WP_194110487.1">
    <property type="nucleotide sequence ID" value="NZ_JADFFL010000002.1"/>
</dbReference>
<dbReference type="EMBL" id="JADFFL010000002">
    <property type="protein sequence ID" value="MBE9661287.1"/>
    <property type="molecule type" value="Genomic_DNA"/>
</dbReference>
<accession>A0A929KU88</accession>